<keyword evidence="5 7" id="KW-1133">Transmembrane helix</keyword>
<feature type="transmembrane region" description="Helical" evidence="7">
    <location>
        <begin position="12"/>
        <end position="35"/>
    </location>
</feature>
<reference evidence="9 11" key="2">
    <citation type="submission" date="2019-07" db="EMBL/GenBank/DDBJ databases">
        <title>The pathways for chlorine oxyanion respiration interact through the shared metabolite chlorate.</title>
        <authorList>
            <person name="Barnum T.P."/>
            <person name="Cheng Y."/>
            <person name="Hill K.A."/>
            <person name="Lucas L.N."/>
            <person name="Carlson H.K."/>
            <person name="Coates J.D."/>
        </authorList>
    </citation>
    <scope>NUCLEOTIDE SEQUENCE [LARGE SCALE GENOMIC DNA]</scope>
    <source>
        <strain evidence="9">UCB</strain>
    </source>
</reference>
<comment type="subcellular location">
    <subcellularLocation>
        <location evidence="1">Cell membrane</location>
        <topology evidence="1">Multi-pass membrane protein</topology>
    </subcellularLocation>
</comment>
<organism evidence="9 11">
    <name type="scientific">Marinobacter vinifirmus</name>
    <dbReference type="NCBI Taxonomy" id="355591"/>
    <lineage>
        <taxon>Bacteria</taxon>
        <taxon>Pseudomonadati</taxon>
        <taxon>Pseudomonadota</taxon>
        <taxon>Gammaproteobacteria</taxon>
        <taxon>Pseudomonadales</taxon>
        <taxon>Marinobacteraceae</taxon>
        <taxon>Marinobacter</taxon>
    </lineage>
</organism>
<dbReference type="RefSeq" id="WP_022990448.1">
    <property type="nucleotide sequence ID" value="NZ_NEFY01000003.1"/>
</dbReference>
<accession>A0A259W2G3</accession>
<dbReference type="Pfam" id="PF07681">
    <property type="entry name" value="DoxX"/>
    <property type="match status" value="1"/>
</dbReference>
<comment type="similarity">
    <text evidence="2">Belongs to the DoxX family.</text>
</comment>
<evidence type="ECO:0000313" key="11">
    <source>
        <dbReference type="Proteomes" id="UP000319142"/>
    </source>
</evidence>
<evidence type="ECO:0000256" key="3">
    <source>
        <dbReference type="ARBA" id="ARBA00022475"/>
    </source>
</evidence>
<dbReference type="Proteomes" id="UP000319142">
    <property type="component" value="Unassembled WGS sequence"/>
</dbReference>
<evidence type="ECO:0000313" key="9">
    <source>
        <dbReference type="EMBL" id="TVT36144.1"/>
    </source>
</evidence>
<dbReference type="EMBL" id="NEFY01000003">
    <property type="protein sequence ID" value="OZC36802.1"/>
    <property type="molecule type" value="Genomic_DNA"/>
</dbReference>
<dbReference type="EMBL" id="VMRX01000001">
    <property type="protein sequence ID" value="TVT36144.1"/>
    <property type="molecule type" value="Genomic_DNA"/>
</dbReference>
<dbReference type="PANTHER" id="PTHR33452">
    <property type="entry name" value="OXIDOREDUCTASE CATD-RELATED"/>
    <property type="match status" value="1"/>
</dbReference>
<evidence type="ECO:0000256" key="4">
    <source>
        <dbReference type="ARBA" id="ARBA00022692"/>
    </source>
</evidence>
<dbReference type="PANTHER" id="PTHR33452:SF1">
    <property type="entry name" value="INNER MEMBRANE PROTEIN YPHA-RELATED"/>
    <property type="match status" value="1"/>
</dbReference>
<evidence type="ECO:0000256" key="1">
    <source>
        <dbReference type="ARBA" id="ARBA00004651"/>
    </source>
</evidence>
<keyword evidence="3" id="KW-1003">Cell membrane</keyword>
<feature type="transmembrane region" description="Helical" evidence="7">
    <location>
        <begin position="74"/>
        <end position="93"/>
    </location>
</feature>
<comment type="caution">
    <text evidence="9">The sequence shown here is derived from an EMBL/GenBank/DDBJ whole genome shotgun (WGS) entry which is preliminary data.</text>
</comment>
<evidence type="ECO:0000313" key="8">
    <source>
        <dbReference type="EMBL" id="OZC36802.1"/>
    </source>
</evidence>
<gene>
    <name evidence="8" type="ORF">B9Q17_08445</name>
    <name evidence="9" type="ORF">FHK81_00255</name>
</gene>
<feature type="transmembrane region" description="Helical" evidence="7">
    <location>
        <begin position="47"/>
        <end position="67"/>
    </location>
</feature>
<evidence type="ECO:0000256" key="5">
    <source>
        <dbReference type="ARBA" id="ARBA00022989"/>
    </source>
</evidence>
<evidence type="ECO:0000313" key="10">
    <source>
        <dbReference type="Proteomes" id="UP000216984"/>
    </source>
</evidence>
<evidence type="ECO:0000256" key="7">
    <source>
        <dbReference type="SAM" id="Phobius"/>
    </source>
</evidence>
<name>A0A259W2G3_9GAMM</name>
<evidence type="ECO:0000256" key="6">
    <source>
        <dbReference type="ARBA" id="ARBA00023136"/>
    </source>
</evidence>
<reference evidence="8 10" key="1">
    <citation type="submission" date="2017-06" db="EMBL/GenBank/DDBJ databases">
        <title>Draft genome sequence of the halophilic bacterium Marinobacter vinifirmus FB1.</title>
        <authorList>
            <person name="Stepanov V.G."/>
            <person name="Roberts D.J."/>
            <person name="Fox G.E."/>
        </authorList>
    </citation>
    <scope>NUCLEOTIDE SEQUENCE [LARGE SCALE GENOMIC DNA]</scope>
    <source>
        <strain evidence="8 10">FB1</strain>
    </source>
</reference>
<protein>
    <submittedName>
        <fullName evidence="9">DoxX family protein</fullName>
    </submittedName>
    <submittedName>
        <fullName evidence="8">GntR family transcriptional regulator</fullName>
    </submittedName>
</protein>
<dbReference type="Proteomes" id="UP000216984">
    <property type="component" value="Unassembled WGS sequence"/>
</dbReference>
<evidence type="ECO:0000256" key="2">
    <source>
        <dbReference type="ARBA" id="ARBA00006679"/>
    </source>
</evidence>
<dbReference type="InterPro" id="IPR051907">
    <property type="entry name" value="DoxX-like_oxidoreductase"/>
</dbReference>
<sequence length="128" mass="13777">MLENTDLGKLIVRLTLGGLLLFHGIAKLFNGIGFIEAQLASHNLPAILAYGVYIGEVVAPLMVILGYQTRIGALIIVFNMLVAIVLVHSHQLLSLAGNGGWALELQGFFLFTALAVVFMGPGKYKLKN</sequence>
<keyword evidence="6 7" id="KW-0472">Membrane</keyword>
<dbReference type="AlphaFoldDB" id="A0A259W2G3"/>
<dbReference type="GO" id="GO:0005886">
    <property type="term" value="C:plasma membrane"/>
    <property type="evidence" value="ECO:0007669"/>
    <property type="project" value="UniProtKB-SubCell"/>
</dbReference>
<feature type="transmembrane region" description="Helical" evidence="7">
    <location>
        <begin position="99"/>
        <end position="120"/>
    </location>
</feature>
<proteinExistence type="inferred from homology"/>
<keyword evidence="10" id="KW-1185">Reference proteome</keyword>
<keyword evidence="4 7" id="KW-0812">Transmembrane</keyword>
<dbReference type="InterPro" id="IPR032808">
    <property type="entry name" value="DoxX"/>
</dbReference>